<feature type="domain" description="Helicase ATP-binding" evidence="3">
    <location>
        <begin position="794"/>
        <end position="1065"/>
    </location>
</feature>
<dbReference type="RefSeq" id="WP_068769111.1">
    <property type="nucleotide sequence ID" value="NZ_CP109796.1"/>
</dbReference>
<dbReference type="PANTHER" id="PTHR41313:SF1">
    <property type="entry name" value="DNA METHYLASE ADENINE-SPECIFIC DOMAIN-CONTAINING PROTEIN"/>
    <property type="match status" value="1"/>
</dbReference>
<dbReference type="Proteomes" id="UP000078486">
    <property type="component" value="Unassembled WGS sequence"/>
</dbReference>
<protein>
    <recommendedName>
        <fullName evidence="3">Helicase ATP-binding domain-containing protein</fullName>
    </recommendedName>
</protein>
<dbReference type="Gene3D" id="3.40.50.300">
    <property type="entry name" value="P-loop containing nucleotide triphosphate hydrolases"/>
    <property type="match status" value="2"/>
</dbReference>
<evidence type="ECO:0000259" key="3">
    <source>
        <dbReference type="SMART" id="SM00487"/>
    </source>
</evidence>
<comment type="caution">
    <text evidence="4">The sequence shown here is derived from an EMBL/GenBank/DDBJ whole genome shotgun (WGS) entry which is preliminary data.</text>
</comment>
<dbReference type="InterPro" id="IPR029063">
    <property type="entry name" value="SAM-dependent_MTases_sf"/>
</dbReference>
<dbReference type="EMBL" id="LRRQ01000040">
    <property type="protein sequence ID" value="OAM91120.1"/>
    <property type="molecule type" value="Genomic_DNA"/>
</dbReference>
<dbReference type="SUPFAM" id="SSF53335">
    <property type="entry name" value="S-adenosyl-L-methionine-dependent methyltransferases"/>
    <property type="match status" value="1"/>
</dbReference>
<dbReference type="SUPFAM" id="SSF52540">
    <property type="entry name" value="P-loop containing nucleoside triphosphate hydrolases"/>
    <property type="match status" value="2"/>
</dbReference>
<dbReference type="CDD" id="cd02440">
    <property type="entry name" value="AdoMet_MTases"/>
    <property type="match status" value="1"/>
</dbReference>
<name>A0A178IML5_9BACT</name>
<dbReference type="PANTHER" id="PTHR41313">
    <property type="entry name" value="ADENINE-SPECIFIC METHYLTRANSFERASE"/>
    <property type="match status" value="1"/>
</dbReference>
<evidence type="ECO:0000256" key="1">
    <source>
        <dbReference type="SAM" id="Coils"/>
    </source>
</evidence>
<dbReference type="STRING" id="1184151.AW736_04925"/>
<dbReference type="SMART" id="SM00487">
    <property type="entry name" value="DEXDc"/>
    <property type="match status" value="1"/>
</dbReference>
<reference evidence="4 5" key="1">
    <citation type="submission" date="2016-01" db="EMBL/GenBank/DDBJ databases">
        <title>High potential of lignocellulose degradation of a new Verrucomicrobia species.</title>
        <authorList>
            <person name="Wang Y."/>
            <person name="Shi Y."/>
            <person name="Qiu Z."/>
            <person name="Liu S."/>
            <person name="Yang H."/>
        </authorList>
    </citation>
    <scope>NUCLEOTIDE SEQUENCE [LARGE SCALE GENOMIC DNA]</scope>
    <source>
        <strain evidence="4 5">TSB47</strain>
    </source>
</reference>
<keyword evidence="5" id="KW-1185">Reference proteome</keyword>
<feature type="region of interest" description="Disordered" evidence="2">
    <location>
        <begin position="1"/>
        <end position="22"/>
    </location>
</feature>
<dbReference type="InterPro" id="IPR014001">
    <property type="entry name" value="Helicase_ATP-bd"/>
</dbReference>
<dbReference type="Gene3D" id="3.40.50.150">
    <property type="entry name" value="Vaccinia Virus protein VP39"/>
    <property type="match status" value="1"/>
</dbReference>
<dbReference type="InterPro" id="IPR027417">
    <property type="entry name" value="P-loop_NTPase"/>
</dbReference>
<evidence type="ECO:0000313" key="5">
    <source>
        <dbReference type="Proteomes" id="UP000078486"/>
    </source>
</evidence>
<dbReference type="PRINTS" id="PR00507">
    <property type="entry name" value="N12N6MTFRASE"/>
</dbReference>
<organism evidence="4 5">
    <name type="scientific">Termitidicoccus mucosus</name>
    <dbReference type="NCBI Taxonomy" id="1184151"/>
    <lineage>
        <taxon>Bacteria</taxon>
        <taxon>Pseudomonadati</taxon>
        <taxon>Verrucomicrobiota</taxon>
        <taxon>Opitutia</taxon>
        <taxon>Opitutales</taxon>
        <taxon>Opitutaceae</taxon>
        <taxon>Termitidicoccus</taxon>
    </lineage>
</organism>
<evidence type="ECO:0000256" key="2">
    <source>
        <dbReference type="SAM" id="MobiDB-lite"/>
    </source>
</evidence>
<gene>
    <name evidence="4" type="ORF">AW736_04925</name>
</gene>
<dbReference type="InterPro" id="IPR052933">
    <property type="entry name" value="DNA_Protect_Modify"/>
</dbReference>
<sequence length="1631" mass="182178">MGNGAREIPPPPDGVAGVTPRNQNNYRITTADRLGEGGLKTKFEQNVAAIELLRAIEANGRVATPEQKAALVKYTGWGGLPQVFAGEDEAPKWKTEQARLKELLLPDEYKQARATVLNAHYTAGTVIEAMYAAVTRLGFNGGRVLEPACGLGHFFGLMPDEMRGRSTLTGIEIDPITARLARMLYPGAEIHNQPFEEATLATNSFDLAISNVPFGDYAPFDMKLNARKFHIHDYFFLAAAERVRPGGLIAFITSRFTLDKQYPHFRETLAKTCDLVGAIRLPHTAFKKNANTEVTTDIFFLRKRAPGEKPGGPAWLESRPLGQATEGNAIFLNEYYHVNPAMLLGKIEQVKHGMYGREESRLADDGRDLAEALAGAVAKLPAGIYQPLTEAQLAAVRQVIPAPPGVKPNAYTLTEHGGGGIAVREGDELRLLTDLSPQTARRIRRLIYVRDAVRECLQTQVENHPEEAVLAARFRLNQDYDYFVNQFGPISASVNVRAFAGDPDLPLLLSLENYNENTNTATKTAIFHERTIQARQPVISVNAANEALVVTLNEKGRVDLEHIGKLLGKSEKEFLPELQGAIYFNPVSKRWETDDEYLSGNVREKLAVAERLAKEDVSYRLHVEALQAVQPADLKATEIDARLGAAWIPAVDVEAFTKELLRVPDHGKHDVTIRHVPHLALWTVEVSHYAKTGVANRSEWGTNRVSAHELLEAALNLRTPTVYDYDENKNAIVNPTATEAAREKQQKIKDQFAEWIWRDDSRRERLLAFYNKEFNNLRLRTFSGDHLTLPGASPTITLRTHQKAGVWRIIQSPNTLLAHVVGAGKTYTMAAAGMELKRLGLARKPLYAVPNHMLGQFSSELLTLYPEANILAAGKDDFASARRRELMSRIATNNWDAVIVTHSGFERLPMSVKAQRDFLDEQLVELETSIREQKSEKSDTRIVKELERAKKRLEFKIKNLAAEHRKDDTLTFEELGVDRLFVDEAQAFKNLFYTTKMTRVAGLPQTASERAFDMFLKVLHVQRLNDGGGVVFATGTPISNSMAEMFTMQRYLQMHTLRERRLEHFDSWSGTHGETVTAMELAPDGAGYRLNTRFARFVNVPELMQVFRQVADVQTADMLQLPTPSLEGGKPRIVNAPCSPELKAFVTTLAKRAEKLKGGAVDPRDDNMLKITGEGRKAALDLRLVRSRAPDHADSKVNQAVRKIFAIWKETREQRLTQMIFCDLSTPKVDGRGFSVYNDVKIKLVALGVPAAEIQFIQDHDSDAAKVSLFKDVRAGKVRVLMGSTTKMGAGTNVQAKLVALHHLDAPWRPADIEQREGRIKRQGNENKTVRIFRYVTEGSFDAYMWQVLETKAKFIAQVMTGQSTARRIEDLDSPALTYAEVKAIASGNPMVIEKAKVDAEVMKLARLRAEHSESQFGNRRRVLMMQEDTARIERRIAAMEHDLKVRKDTQGDKFVMVLDGKKYTDRTKAGTALVYLVEDHKTDHLLGRTAPAVLGELAGFKVEFRSTLADKLTLRGQTEYSANVSASPVGIITSLEHAIRSIEESLARSRADLERTRQDMASLSSLSGGVWEHEEHYRELLKRQAELVEALDITKNQASAQLDTTENETEMPVEKIEMEETITAAVPVAV</sequence>
<proteinExistence type="predicted"/>
<keyword evidence="1" id="KW-0175">Coiled coil</keyword>
<dbReference type="OrthoDB" id="9151960at2"/>
<evidence type="ECO:0000313" key="4">
    <source>
        <dbReference type="EMBL" id="OAM91120.1"/>
    </source>
</evidence>
<accession>A0A178IML5</accession>
<feature type="coiled-coil region" evidence="1">
    <location>
        <begin position="916"/>
        <end position="966"/>
    </location>
</feature>